<evidence type="ECO:0000256" key="1">
    <source>
        <dbReference type="SAM" id="MobiDB-lite"/>
    </source>
</evidence>
<keyword evidence="2" id="KW-0472">Membrane</keyword>
<proteinExistence type="predicted"/>
<feature type="transmembrane region" description="Helical" evidence="2">
    <location>
        <begin position="255"/>
        <end position="275"/>
    </location>
</feature>
<evidence type="ECO:0000313" key="4">
    <source>
        <dbReference type="Proteomes" id="UP000236754"/>
    </source>
</evidence>
<feature type="region of interest" description="Disordered" evidence="1">
    <location>
        <begin position="1"/>
        <end position="32"/>
    </location>
</feature>
<protein>
    <recommendedName>
        <fullName evidence="5">Dolichyl-phosphate-mannose-protein mannosyltransferase</fullName>
    </recommendedName>
</protein>
<accession>A0A1H6B616</accession>
<dbReference type="Proteomes" id="UP000236754">
    <property type="component" value="Unassembled WGS sequence"/>
</dbReference>
<organism evidence="3 4">
    <name type="scientific">Actinacidiphila yanglinensis</name>
    <dbReference type="NCBI Taxonomy" id="310779"/>
    <lineage>
        <taxon>Bacteria</taxon>
        <taxon>Bacillati</taxon>
        <taxon>Actinomycetota</taxon>
        <taxon>Actinomycetes</taxon>
        <taxon>Kitasatosporales</taxon>
        <taxon>Streptomycetaceae</taxon>
        <taxon>Actinacidiphila</taxon>
    </lineage>
</organism>
<dbReference type="EMBL" id="FNVU01000006">
    <property type="protein sequence ID" value="SEG56258.1"/>
    <property type="molecule type" value="Genomic_DNA"/>
</dbReference>
<evidence type="ECO:0008006" key="5">
    <source>
        <dbReference type="Google" id="ProtNLM"/>
    </source>
</evidence>
<reference evidence="3 4" key="1">
    <citation type="submission" date="2016-10" db="EMBL/GenBank/DDBJ databases">
        <authorList>
            <person name="de Groot N.N."/>
        </authorList>
    </citation>
    <scope>NUCLEOTIDE SEQUENCE [LARGE SCALE GENOMIC DNA]</scope>
    <source>
        <strain evidence="3 4">CGMCC 4.2023</strain>
    </source>
</reference>
<feature type="transmembrane region" description="Helical" evidence="2">
    <location>
        <begin position="362"/>
        <end position="385"/>
    </location>
</feature>
<feature type="transmembrane region" description="Helical" evidence="2">
    <location>
        <begin position="202"/>
        <end position="223"/>
    </location>
</feature>
<sequence>MCLPRVSRVTLTPSPLHPPDAEPEPEPAVPPRAGRRRDLAAAAAGLVLFAVVAVVGTRIEHRTGKLHAPWPPLLATWHPHTGPGTPAAVAVAVLAVAYGPRLAERLPWRALPWAAWGAAMAWTWSLALVDGWRRGVANRLTTRNEYLVEVPRFRHAGAALRDYTHHILIDSPGHWNAHVAGHPAAAVLTFVGLDRIGLGGGAWAGAFVITAGGSVAAAVLVALRALGAERAARAAAPFLVLTPGAVWVGASADGYFAAVSAWALALLALAVTARSRPGRAGAAVGSGLLLGLALYLSYGLTLLVVPVLALLWYARTLRPVPLLLLGLLVAPVCFTLAGFDWWEAYRLLKVRYYQGAGGDRPYSYWFFGDPATVLAAAGFASFAGVGRAVGAWASSAKVGFRGVLRGGPGEVGSRAPFPGGPGEVGSRAVLPGGPGGVGSGAVLPGALRKVLARLPFSFPSRPDPAVLLPCAMLLALLAADLSGMSKAETERIWLPFTLWLPATAALLPAPDRRAWLAAQAALALLLNHLLLTYW</sequence>
<evidence type="ECO:0000313" key="3">
    <source>
        <dbReference type="EMBL" id="SEG56258.1"/>
    </source>
</evidence>
<feature type="transmembrane region" description="Helical" evidence="2">
    <location>
        <begin position="79"/>
        <end position="98"/>
    </location>
</feature>
<keyword evidence="4" id="KW-1185">Reference proteome</keyword>
<name>A0A1H6B616_9ACTN</name>
<feature type="transmembrane region" description="Helical" evidence="2">
    <location>
        <begin position="110"/>
        <end position="129"/>
    </location>
</feature>
<keyword evidence="2" id="KW-0812">Transmembrane</keyword>
<feature type="transmembrane region" description="Helical" evidence="2">
    <location>
        <begin position="320"/>
        <end position="342"/>
    </location>
</feature>
<dbReference type="AlphaFoldDB" id="A0A1H6B616"/>
<evidence type="ECO:0000256" key="2">
    <source>
        <dbReference type="SAM" id="Phobius"/>
    </source>
</evidence>
<gene>
    <name evidence="3" type="ORF">SAMN05216223_106264</name>
</gene>
<feature type="transmembrane region" description="Helical" evidence="2">
    <location>
        <begin position="39"/>
        <end position="59"/>
    </location>
</feature>
<keyword evidence="2" id="KW-1133">Transmembrane helix</keyword>
<feature type="transmembrane region" description="Helical" evidence="2">
    <location>
        <begin position="287"/>
        <end position="314"/>
    </location>
</feature>